<dbReference type="PATRIC" id="fig|49338.4.peg.2572"/>
<comment type="catalytic activity">
    <reaction evidence="3">
        <text>Ni(II)-pyridinium-3,5-bisthiocarboxylate mononucleotide = pyridinium-3,5-bisthiocarboxylate mononucleotide + Ni(2+)</text>
        <dbReference type="Rhea" id="RHEA:54784"/>
        <dbReference type="ChEBI" id="CHEBI:49786"/>
        <dbReference type="ChEBI" id="CHEBI:137372"/>
        <dbReference type="ChEBI" id="CHEBI:137373"/>
        <dbReference type="EC" id="4.99.1.12"/>
    </reaction>
</comment>
<gene>
    <name evidence="3" type="primary">larC</name>
    <name evidence="5" type="ORF">AT727_11480</name>
    <name evidence="4" type="ORF">DPCES_2391</name>
</gene>
<dbReference type="GO" id="GO:0016829">
    <property type="term" value="F:lyase activity"/>
    <property type="evidence" value="ECO:0007669"/>
    <property type="project" value="UniProtKB-UniRule"/>
</dbReference>
<dbReference type="RefSeq" id="WP_018306813.1">
    <property type="nucleotide sequence ID" value="NZ_JAYFNZ010000016.1"/>
</dbReference>
<dbReference type="NCBIfam" id="TIGR00299">
    <property type="entry name" value="nickel pincer cofactor biosynthesis protein LarC"/>
    <property type="match status" value="1"/>
</dbReference>
<evidence type="ECO:0000313" key="4">
    <source>
        <dbReference type="EMBL" id="CDX02278.1"/>
    </source>
</evidence>
<dbReference type="InterPro" id="IPR002822">
    <property type="entry name" value="Ni_insertion"/>
</dbReference>
<evidence type="ECO:0000256" key="3">
    <source>
        <dbReference type="HAMAP-Rule" id="MF_01074"/>
    </source>
</evidence>
<evidence type="ECO:0000313" key="6">
    <source>
        <dbReference type="Proteomes" id="UP000054623"/>
    </source>
</evidence>
<dbReference type="OrthoDB" id="9765625at2"/>
<sequence length="402" mass="44773">MKAAYLDCFSGISGDMLLGALVDAGLDFNLLQRDLAGLDLDEYELYEQKVLKQGIRGTQIHVHALEGHVHRHLSDIQAIIGRSALPPQVKEKSLEIFTRLGKAEAKIHGTDIEQIHFHEVGAVDAIVDIVGAVIGFWRLGIEKVFASPIHVGKGFVKAAHGLLPVPAPATLELLTGVPIYAQDVEGELATPTGAAIVTAYCREFGPFPKIRVERVGYGAGVKDLTIPNLLRLTVGELADEDKGQEGIREGEALTLEVNIDDMNPECYDYLFEKLFQAGAMDVYIQTIQMKKNRPAVLLTVQTPYHKLEEMRRILFQETTTIGLRVYPIKKYMLPYELLTVETNYGSAKVKVAFMEGRACTVSPEYEDCRRLARLTGEPLKQIYEEIKEKAKILLYSTKYPMD</sequence>
<accession>A0A098B0B1</accession>
<keyword evidence="2 3" id="KW-0456">Lyase</keyword>
<dbReference type="EMBL" id="LOCK01000061">
    <property type="protein sequence ID" value="KTE89959.1"/>
    <property type="molecule type" value="Genomic_DNA"/>
</dbReference>
<comment type="similarity">
    <text evidence="3">Belongs to the LarC family.</text>
</comment>
<reference evidence="5 6" key="2">
    <citation type="submission" date="2015-12" db="EMBL/GenBank/DDBJ databases">
        <title>Draft Genome Sequence of Desulfitobacterium hafniense Strain DH, a Sulfate-reducing Bacterium Isolated from Paddy Soils.</title>
        <authorList>
            <person name="Bao P."/>
            <person name="Zhang X."/>
            <person name="Li G."/>
        </authorList>
    </citation>
    <scope>NUCLEOTIDE SEQUENCE [LARGE SCALE GENOMIC DNA]</scope>
    <source>
        <strain evidence="5 6">DH</strain>
    </source>
</reference>
<name>A0A098B0B1_DESHA</name>
<keyword evidence="1 3" id="KW-0533">Nickel</keyword>
<dbReference type="PANTHER" id="PTHR36566:SF1">
    <property type="entry name" value="PYRIDINIUM-3,5-BISTHIOCARBOXYLIC ACID MONONUCLEOTIDE NICKEL INSERTION PROTEIN"/>
    <property type="match status" value="1"/>
</dbReference>
<reference evidence="4" key="1">
    <citation type="submission" date="2014-07" db="EMBL/GenBank/DDBJ databases">
        <authorList>
            <person name="Hornung V.Bastian."/>
        </authorList>
    </citation>
    <scope>NUCLEOTIDE SEQUENCE</scope>
    <source>
        <strain evidence="4">PCE-S</strain>
    </source>
</reference>
<evidence type="ECO:0000256" key="1">
    <source>
        <dbReference type="ARBA" id="ARBA00022596"/>
    </source>
</evidence>
<dbReference type="Gene3D" id="3.30.70.1380">
    <property type="entry name" value="Transcriptional regulatory protein pf0864 domain like"/>
    <property type="match status" value="1"/>
</dbReference>
<dbReference type="HAMAP" id="MF_01074">
    <property type="entry name" value="LarC"/>
    <property type="match status" value="1"/>
</dbReference>
<protein>
    <recommendedName>
        <fullName evidence="3">Pyridinium-3,5-bisthiocarboxylic acid mononucleotide nickel insertion protein</fullName>
        <shortName evidence="3">P2TMN nickel insertion protein</shortName>
        <ecNumber evidence="3">4.99.1.12</ecNumber>
    </recommendedName>
    <alternativeName>
        <fullName evidence="3">Nickel-pincer cofactor biosynthesis protein LarC</fullName>
    </alternativeName>
</protein>
<dbReference type="EC" id="4.99.1.12" evidence="3"/>
<dbReference type="GO" id="GO:0051604">
    <property type="term" value="P:protein maturation"/>
    <property type="evidence" value="ECO:0007669"/>
    <property type="project" value="UniProtKB-UniRule"/>
</dbReference>
<dbReference type="GO" id="GO:0016151">
    <property type="term" value="F:nickel cation binding"/>
    <property type="evidence" value="ECO:0007669"/>
    <property type="project" value="UniProtKB-UniRule"/>
</dbReference>
<dbReference type="Gene3D" id="3.10.20.300">
    <property type="entry name" value="mk0293 like domain"/>
    <property type="match status" value="1"/>
</dbReference>
<evidence type="ECO:0000256" key="2">
    <source>
        <dbReference type="ARBA" id="ARBA00023239"/>
    </source>
</evidence>
<dbReference type="EMBL" id="LK996017">
    <property type="protein sequence ID" value="CDX02278.1"/>
    <property type="molecule type" value="Genomic_DNA"/>
</dbReference>
<dbReference type="AlphaFoldDB" id="A0A098B0B1"/>
<dbReference type="Pfam" id="PF01969">
    <property type="entry name" value="Ni_insertion"/>
    <property type="match status" value="1"/>
</dbReference>
<dbReference type="PANTHER" id="PTHR36566">
    <property type="entry name" value="NICKEL INSERTION PROTEIN-RELATED"/>
    <property type="match status" value="1"/>
</dbReference>
<evidence type="ECO:0000313" key="5">
    <source>
        <dbReference type="EMBL" id="KTE89959.1"/>
    </source>
</evidence>
<proteinExistence type="inferred from homology"/>
<comment type="function">
    <text evidence="3">Involved in the biosynthesis of a nickel-pincer cofactor ((SCS)Ni(II) pincer complex). Binds Ni(2+), and functions in nickel delivery to pyridinium-3,5-bisthiocarboxylic acid mononucleotide (P2TMN), to form the mature cofactor. Is thus probably required for the activation of nickel-pincer cofactor-dependent enzymes.</text>
</comment>
<organism evidence="4">
    <name type="scientific">Desulfitobacterium hafniense</name>
    <name type="common">Desulfitobacterium frappieri</name>
    <dbReference type="NCBI Taxonomy" id="49338"/>
    <lineage>
        <taxon>Bacteria</taxon>
        <taxon>Bacillati</taxon>
        <taxon>Bacillota</taxon>
        <taxon>Clostridia</taxon>
        <taxon>Eubacteriales</taxon>
        <taxon>Desulfitobacteriaceae</taxon>
        <taxon>Desulfitobacterium</taxon>
    </lineage>
</organism>
<dbReference type="Proteomes" id="UP000054623">
    <property type="component" value="Unassembled WGS sequence"/>
</dbReference>